<dbReference type="CDD" id="cd13957">
    <property type="entry name" value="PT_UbiA_Cox10"/>
    <property type="match status" value="1"/>
</dbReference>
<comment type="function">
    <text evidence="11">Converts protoheme IX and farnesyl diphosphate to heme O.</text>
</comment>
<name>A0A197JXU2_9FUNG</name>
<dbReference type="InterPro" id="IPR016315">
    <property type="entry name" value="Protohaem_IX_farnesylTrfase_mt"/>
</dbReference>
<dbReference type="STRING" id="1314771.A0A197JXU2"/>
<dbReference type="EMBL" id="KV442037">
    <property type="protein sequence ID" value="OAQ30050.1"/>
    <property type="molecule type" value="Genomic_DNA"/>
</dbReference>
<keyword evidence="9 11" id="KW-0472">Membrane</keyword>
<dbReference type="InterPro" id="IPR006369">
    <property type="entry name" value="Protohaem_IX_farnesylTrfase"/>
</dbReference>
<dbReference type="PANTHER" id="PTHR43448">
    <property type="entry name" value="PROTOHEME IX FARNESYLTRANSFERASE, MITOCHONDRIAL"/>
    <property type="match status" value="1"/>
</dbReference>
<evidence type="ECO:0000256" key="5">
    <source>
        <dbReference type="ARBA" id="ARBA00022946"/>
    </source>
</evidence>
<evidence type="ECO:0000256" key="12">
    <source>
        <dbReference type="SAM" id="MobiDB-lite"/>
    </source>
</evidence>
<feature type="region of interest" description="Disordered" evidence="12">
    <location>
        <begin position="84"/>
        <end position="103"/>
    </location>
</feature>
<evidence type="ECO:0000256" key="13">
    <source>
        <dbReference type="SAM" id="Phobius"/>
    </source>
</evidence>
<dbReference type="InterPro" id="IPR000537">
    <property type="entry name" value="UbiA_prenyltransferase"/>
</dbReference>
<feature type="transmembrane region" description="Helical" evidence="13">
    <location>
        <begin position="219"/>
        <end position="241"/>
    </location>
</feature>
<dbReference type="InterPro" id="IPR044878">
    <property type="entry name" value="UbiA_sf"/>
</dbReference>
<gene>
    <name evidence="14" type="ORF">K457DRAFT_137180</name>
</gene>
<dbReference type="Proteomes" id="UP000078512">
    <property type="component" value="Unassembled WGS sequence"/>
</dbReference>
<dbReference type="GO" id="GO:0031966">
    <property type="term" value="C:mitochondrial membrane"/>
    <property type="evidence" value="ECO:0007669"/>
    <property type="project" value="UniProtKB-SubCell"/>
</dbReference>
<dbReference type="Pfam" id="PF01040">
    <property type="entry name" value="UbiA"/>
    <property type="match status" value="1"/>
</dbReference>
<evidence type="ECO:0000256" key="9">
    <source>
        <dbReference type="ARBA" id="ARBA00023136"/>
    </source>
</evidence>
<feature type="transmembrane region" description="Helical" evidence="13">
    <location>
        <begin position="154"/>
        <end position="172"/>
    </location>
</feature>
<evidence type="ECO:0000256" key="4">
    <source>
        <dbReference type="ARBA" id="ARBA00022692"/>
    </source>
</evidence>
<dbReference type="Gene3D" id="1.10.357.140">
    <property type="entry name" value="UbiA prenyltransferase"/>
    <property type="match status" value="1"/>
</dbReference>
<feature type="transmembrane region" description="Helical" evidence="13">
    <location>
        <begin position="368"/>
        <end position="388"/>
    </location>
</feature>
<dbReference type="GO" id="GO:0008495">
    <property type="term" value="F:protoheme IX farnesyltransferase activity"/>
    <property type="evidence" value="ECO:0007669"/>
    <property type="project" value="InterPro"/>
</dbReference>
<feature type="transmembrane region" description="Helical" evidence="13">
    <location>
        <begin position="247"/>
        <end position="263"/>
    </location>
</feature>
<feature type="region of interest" description="Disordered" evidence="12">
    <location>
        <begin position="446"/>
        <end position="484"/>
    </location>
</feature>
<protein>
    <recommendedName>
        <fullName evidence="2 11">Protoheme IX farnesyltransferase, mitochondrial</fullName>
        <ecNumber evidence="11">2.5.1.-</ecNumber>
    </recommendedName>
    <alternativeName>
        <fullName evidence="10 11">Heme O synthase</fullName>
    </alternativeName>
</protein>
<evidence type="ECO:0000313" key="15">
    <source>
        <dbReference type="Proteomes" id="UP000078512"/>
    </source>
</evidence>
<feature type="transmembrane region" description="Helical" evidence="13">
    <location>
        <begin position="302"/>
        <end position="324"/>
    </location>
</feature>
<feature type="transmembrane region" description="Helical" evidence="13">
    <location>
        <begin position="275"/>
        <end position="296"/>
    </location>
</feature>
<feature type="transmembrane region" description="Helical" evidence="13">
    <location>
        <begin position="178"/>
        <end position="198"/>
    </location>
</feature>
<feature type="transmembrane region" description="Helical" evidence="13">
    <location>
        <begin position="400"/>
        <end position="417"/>
    </location>
</feature>
<dbReference type="PIRSF" id="PIRSF001773">
    <property type="entry name" value="COX10"/>
    <property type="match status" value="1"/>
</dbReference>
<dbReference type="FunFam" id="1.10.357.140:FF:000004">
    <property type="entry name" value="Protoheme IX farnesyltransferase, mitochondrial"/>
    <property type="match status" value="1"/>
</dbReference>
<evidence type="ECO:0000256" key="10">
    <source>
        <dbReference type="ARBA" id="ARBA00030253"/>
    </source>
</evidence>
<dbReference type="HAMAP" id="MF_00154">
    <property type="entry name" value="CyoE_CtaB"/>
    <property type="match status" value="1"/>
</dbReference>
<dbReference type="GO" id="GO:0006784">
    <property type="term" value="P:heme A biosynthetic process"/>
    <property type="evidence" value="ECO:0007669"/>
    <property type="project" value="TreeGrafter"/>
</dbReference>
<organism evidence="14 15">
    <name type="scientific">Linnemannia elongata AG-77</name>
    <dbReference type="NCBI Taxonomy" id="1314771"/>
    <lineage>
        <taxon>Eukaryota</taxon>
        <taxon>Fungi</taxon>
        <taxon>Fungi incertae sedis</taxon>
        <taxon>Mucoromycota</taxon>
        <taxon>Mortierellomycotina</taxon>
        <taxon>Mortierellomycetes</taxon>
        <taxon>Mortierellales</taxon>
        <taxon>Mortierellaceae</taxon>
        <taxon>Linnemannia</taxon>
    </lineage>
</organism>
<keyword evidence="7 11" id="KW-0496">Mitochondrion</keyword>
<dbReference type="InterPro" id="IPR030470">
    <property type="entry name" value="UbiA_prenylTrfase_CS"/>
</dbReference>
<keyword evidence="6 13" id="KW-1133">Transmembrane helix</keyword>
<keyword evidence="8 11" id="KW-0350">Heme biosynthesis</keyword>
<sequence length="484" mass="52442">MMHRVNPVISGTRLIRSEGSRIHSRLSSSCTHSLHRLQNKSPLAFLQSSSRQSAALRGSRITFTRASFSSHNGSAAVLPTGANNIFSRDSQDQDDSATNNNGTAGFFTTSSSASATSSLAPEGFRDYDIRWKEVKMPTLTGVVPIYMDLAKARLGALVTLTTMSGYAMTPAADDLSTLFSLTVGTALCITSANAYNQFVEPPYDAQMSRTRNRVLVRKAVSPLHAWSFATATGLGGVGILATMVNPLTAALGAANLVLYAAVYTPMKRMSIANTWVGSVVGALPPMMGWAACTNALDPEAWLLGLLLYAWQFPHFNSLAWNLRADYSKAGYRMMSVTDPKLNARVSLRYSLALIPLVTLAPYLDMTTWWFAVDGNIVNAVMLAGAANFWRKRDDKSARQLFFGSLIYLPVVLALMMLHKKVKKAEDEAEANAANAASSAAALTSVVSASPAVVEEDDDEYEYVDVDEDDDEEHHTSSTSVHKKP</sequence>
<comment type="subcellular location">
    <subcellularLocation>
        <location evidence="1">Mitochondrion membrane</location>
        <topology evidence="1">Multi-pass membrane protein</topology>
    </subcellularLocation>
</comment>
<evidence type="ECO:0000256" key="3">
    <source>
        <dbReference type="ARBA" id="ARBA00022679"/>
    </source>
</evidence>
<feature type="compositionally biased region" description="Acidic residues" evidence="12">
    <location>
        <begin position="453"/>
        <end position="471"/>
    </location>
</feature>
<reference evidence="14 15" key="1">
    <citation type="submission" date="2016-05" db="EMBL/GenBank/DDBJ databases">
        <title>Genome sequencing reveals origins of a unique bacterial endosymbiosis in the earliest lineages of terrestrial Fungi.</title>
        <authorList>
            <consortium name="DOE Joint Genome Institute"/>
            <person name="Uehling J."/>
            <person name="Gryganskyi A."/>
            <person name="Hameed K."/>
            <person name="Tschaplinski T."/>
            <person name="Misztal P."/>
            <person name="Wu S."/>
            <person name="Desiro A."/>
            <person name="Vande Pol N."/>
            <person name="Du Z.-Y."/>
            <person name="Zienkiewicz A."/>
            <person name="Zienkiewicz K."/>
            <person name="Morin E."/>
            <person name="Tisserant E."/>
            <person name="Splivallo R."/>
            <person name="Hainaut M."/>
            <person name="Henrissat B."/>
            <person name="Ohm R."/>
            <person name="Kuo A."/>
            <person name="Yan J."/>
            <person name="Lipzen A."/>
            <person name="Nolan M."/>
            <person name="Labutti K."/>
            <person name="Barry K."/>
            <person name="Goldstein A."/>
            <person name="Labbe J."/>
            <person name="Schadt C."/>
            <person name="Tuskan G."/>
            <person name="Grigoriev I."/>
            <person name="Martin F."/>
            <person name="Vilgalys R."/>
            <person name="Bonito G."/>
        </authorList>
    </citation>
    <scope>NUCLEOTIDE SEQUENCE [LARGE SCALE GENOMIC DNA]</scope>
    <source>
        <strain evidence="14 15">AG-77</strain>
    </source>
</reference>
<evidence type="ECO:0000256" key="7">
    <source>
        <dbReference type="ARBA" id="ARBA00023128"/>
    </source>
</evidence>
<comment type="similarity">
    <text evidence="11">Belongs to the ubiA prenyltransferase family.</text>
</comment>
<dbReference type="PANTHER" id="PTHR43448:SF2">
    <property type="entry name" value="PROTOHEME IX FARNESYLTRANSFERASE, MITOCHONDRIAL"/>
    <property type="match status" value="1"/>
</dbReference>
<dbReference type="AlphaFoldDB" id="A0A197JXU2"/>
<evidence type="ECO:0000256" key="1">
    <source>
        <dbReference type="ARBA" id="ARBA00004225"/>
    </source>
</evidence>
<evidence type="ECO:0000256" key="2">
    <source>
        <dbReference type="ARBA" id="ARBA00016335"/>
    </source>
</evidence>
<keyword evidence="3 11" id="KW-0808">Transferase</keyword>
<accession>A0A197JXU2</accession>
<evidence type="ECO:0000256" key="6">
    <source>
        <dbReference type="ARBA" id="ARBA00022989"/>
    </source>
</evidence>
<keyword evidence="15" id="KW-1185">Reference proteome</keyword>
<evidence type="ECO:0000256" key="11">
    <source>
        <dbReference type="PIRNR" id="PIRNR001773"/>
    </source>
</evidence>
<keyword evidence="4 13" id="KW-0812">Transmembrane</keyword>
<dbReference type="OrthoDB" id="5211at2759"/>
<dbReference type="NCBIfam" id="TIGR01473">
    <property type="entry name" value="cyoE_ctaB"/>
    <property type="match status" value="1"/>
</dbReference>
<dbReference type="PROSITE" id="PS00943">
    <property type="entry name" value="UBIA"/>
    <property type="match status" value="1"/>
</dbReference>
<dbReference type="EC" id="2.5.1.-" evidence="11"/>
<keyword evidence="5" id="KW-0809">Transit peptide</keyword>
<proteinExistence type="inferred from homology"/>
<evidence type="ECO:0000313" key="14">
    <source>
        <dbReference type="EMBL" id="OAQ30050.1"/>
    </source>
</evidence>
<evidence type="ECO:0000256" key="8">
    <source>
        <dbReference type="ARBA" id="ARBA00023133"/>
    </source>
</evidence>
<feature type="transmembrane region" description="Helical" evidence="13">
    <location>
        <begin position="345"/>
        <end position="362"/>
    </location>
</feature>